<dbReference type="Gene3D" id="3.90.420.10">
    <property type="entry name" value="Oxidoreductase, molybdopterin-binding domain"/>
    <property type="match status" value="1"/>
</dbReference>
<name>A0A2N5ZB78_MUIH1</name>
<accession>A0A2N5ZB78</accession>
<proteinExistence type="predicted"/>
<dbReference type="InterPro" id="IPR036374">
    <property type="entry name" value="OxRdtase_Mopterin-bd_sf"/>
</dbReference>
<evidence type="ECO:0000259" key="1">
    <source>
        <dbReference type="Pfam" id="PF00174"/>
    </source>
</evidence>
<evidence type="ECO:0000313" key="2">
    <source>
        <dbReference type="EMBL" id="PLX15854.1"/>
    </source>
</evidence>
<dbReference type="SUPFAM" id="SSF56524">
    <property type="entry name" value="Oxidoreductase molybdopterin-binding domain"/>
    <property type="match status" value="1"/>
</dbReference>
<feature type="domain" description="Oxidoreductase molybdopterin-binding" evidence="1">
    <location>
        <begin position="17"/>
        <end position="161"/>
    </location>
</feature>
<organism evidence="2 3">
    <name type="scientific">Muiribacterium halophilum</name>
    <dbReference type="NCBI Taxonomy" id="2053465"/>
    <lineage>
        <taxon>Bacteria</taxon>
        <taxon>Candidatus Muiribacteriota</taxon>
        <taxon>Candidatus Muiribacteriia</taxon>
        <taxon>Candidatus Muiribacteriales</taxon>
        <taxon>Candidatus Muiribacteriaceae</taxon>
        <taxon>Candidatus Muiribacterium</taxon>
    </lineage>
</organism>
<dbReference type="EMBL" id="PKTG01000128">
    <property type="protein sequence ID" value="PLX15854.1"/>
    <property type="molecule type" value="Genomic_DNA"/>
</dbReference>
<reference evidence="2 3" key="1">
    <citation type="submission" date="2017-11" db="EMBL/GenBank/DDBJ databases">
        <title>Genome-resolved metagenomics identifies genetic mobility, metabolic interactions, and unexpected diversity in perchlorate-reducing communities.</title>
        <authorList>
            <person name="Barnum T.P."/>
            <person name="Figueroa I.A."/>
            <person name="Carlstrom C.I."/>
            <person name="Lucas L.N."/>
            <person name="Engelbrektson A.L."/>
            <person name="Coates J.D."/>
        </authorList>
    </citation>
    <scope>NUCLEOTIDE SEQUENCE [LARGE SCALE GENOMIC DNA]</scope>
    <source>
        <strain evidence="2">BM706</strain>
    </source>
</reference>
<dbReference type="InterPro" id="IPR000572">
    <property type="entry name" value="OxRdtase_Mopterin-bd_dom"/>
</dbReference>
<dbReference type="PANTHER" id="PTHR43032">
    <property type="entry name" value="PROTEIN-METHIONINE-SULFOXIDE REDUCTASE"/>
    <property type="match status" value="1"/>
</dbReference>
<dbReference type="AlphaFoldDB" id="A0A2N5ZB78"/>
<evidence type="ECO:0000313" key="3">
    <source>
        <dbReference type="Proteomes" id="UP000234857"/>
    </source>
</evidence>
<gene>
    <name evidence="2" type="ORF">C0601_11960</name>
</gene>
<sequence length="196" mass="22793">MTILKRLNTPVFYAEGVPTLDQVKDMKLTINFPEHEEILLDILRLREYEFSTIDARLTSVSGWSVRANWQGVIFKSLFDSFDINFDVDHVFMESYGGYTTCVSLKKMLYEKVLLCFMVDGDELELEYGYPFRLIIPHLWGYKSIKAVKKISFIKGYKKGFWEQRGYSDHGEIEPGITYDVNSKKKVEIPGGEVLFK</sequence>
<dbReference type="Pfam" id="PF00174">
    <property type="entry name" value="Oxidored_molyb"/>
    <property type="match status" value="1"/>
</dbReference>
<dbReference type="Proteomes" id="UP000234857">
    <property type="component" value="Unassembled WGS sequence"/>
</dbReference>
<protein>
    <submittedName>
        <fullName evidence="2">Oxidoreductase</fullName>
    </submittedName>
</protein>
<comment type="caution">
    <text evidence="2">The sequence shown here is derived from an EMBL/GenBank/DDBJ whole genome shotgun (WGS) entry which is preliminary data.</text>
</comment>